<evidence type="ECO:0000313" key="6">
    <source>
        <dbReference type="Proteomes" id="UP000324298"/>
    </source>
</evidence>
<reference evidence="5 6" key="1">
    <citation type="submission" date="2019-04" db="EMBL/GenBank/DDBJ databases">
        <title>Geobacter ruber sp. nov., ferric-reducing bacteria isolated from paddy soil.</title>
        <authorList>
            <person name="Xu Z."/>
            <person name="Masuda Y."/>
            <person name="Itoh H."/>
            <person name="Senoo K."/>
        </authorList>
    </citation>
    <scope>NUCLEOTIDE SEQUENCE [LARGE SCALE GENOMIC DNA]</scope>
    <source>
        <strain evidence="5 6">Red88</strain>
    </source>
</reference>
<dbReference type="InterPro" id="IPR036249">
    <property type="entry name" value="Thioredoxin-like_sf"/>
</dbReference>
<accession>A0A5A9XBR5</accession>
<dbReference type="InterPro" id="IPR050553">
    <property type="entry name" value="Thioredoxin_ResA/DsbE_sf"/>
</dbReference>
<name>A0A5A9XBR5_9BACT</name>
<dbReference type="AlphaFoldDB" id="A0A5A9XBR5"/>
<dbReference type="InterPro" id="IPR013766">
    <property type="entry name" value="Thioredoxin_domain"/>
</dbReference>
<dbReference type="GO" id="GO:0030313">
    <property type="term" value="C:cell envelope"/>
    <property type="evidence" value="ECO:0007669"/>
    <property type="project" value="UniProtKB-SubCell"/>
</dbReference>
<dbReference type="InterPro" id="IPR017937">
    <property type="entry name" value="Thioredoxin_CS"/>
</dbReference>
<dbReference type="GO" id="GO:0016491">
    <property type="term" value="F:oxidoreductase activity"/>
    <property type="evidence" value="ECO:0007669"/>
    <property type="project" value="InterPro"/>
</dbReference>
<gene>
    <name evidence="5" type="ORF">ET418_13045</name>
</gene>
<dbReference type="PANTHER" id="PTHR42852:SF18">
    <property type="entry name" value="CHROMOSOME UNDETERMINED SCAFFOLD_47, WHOLE GENOME SHOTGUN SEQUENCE"/>
    <property type="match status" value="1"/>
</dbReference>
<dbReference type="PROSITE" id="PS51352">
    <property type="entry name" value="THIOREDOXIN_2"/>
    <property type="match status" value="1"/>
</dbReference>
<dbReference type="InterPro" id="IPR013740">
    <property type="entry name" value="Redoxin"/>
</dbReference>
<proteinExistence type="predicted"/>
<keyword evidence="2" id="KW-0201">Cytochrome c-type biogenesis</keyword>
<keyword evidence="6" id="KW-1185">Reference proteome</keyword>
<keyword evidence="3" id="KW-0676">Redox-active center</keyword>
<evidence type="ECO:0000256" key="2">
    <source>
        <dbReference type="ARBA" id="ARBA00022748"/>
    </source>
</evidence>
<dbReference type="RefSeq" id="WP_149308189.1">
    <property type="nucleotide sequence ID" value="NZ_SRSD01000008.1"/>
</dbReference>
<sequence>MMKRIRPVRGLVMGLAITGLIALLPAQLLALPKAGQPVPAFKVVTTAGQPVSLENYRGYVLVIDFFATWCEPCRMSIPHLVKMNQKYGKQGLQVLGMSADEDGERVVKSFVAEHHINYPVALAGDPVTEGFGVRSVPVMIVIDKKGKVAEVFRGFSDEIGSSMEVLVKKLLAEK</sequence>
<feature type="domain" description="Thioredoxin" evidence="4">
    <location>
        <begin position="32"/>
        <end position="174"/>
    </location>
</feature>
<dbReference type="PANTHER" id="PTHR42852">
    <property type="entry name" value="THIOL:DISULFIDE INTERCHANGE PROTEIN DSBE"/>
    <property type="match status" value="1"/>
</dbReference>
<dbReference type="Proteomes" id="UP000324298">
    <property type="component" value="Unassembled WGS sequence"/>
</dbReference>
<dbReference type="CDD" id="cd02966">
    <property type="entry name" value="TlpA_like_family"/>
    <property type="match status" value="1"/>
</dbReference>
<evidence type="ECO:0000256" key="1">
    <source>
        <dbReference type="ARBA" id="ARBA00004196"/>
    </source>
</evidence>
<dbReference type="EMBL" id="SRSD01000008">
    <property type="protein sequence ID" value="KAA0889699.1"/>
    <property type="molecule type" value="Genomic_DNA"/>
</dbReference>
<comment type="caution">
    <text evidence="5">The sequence shown here is derived from an EMBL/GenBank/DDBJ whole genome shotgun (WGS) entry which is preliminary data.</text>
</comment>
<dbReference type="OrthoDB" id="9813820at2"/>
<dbReference type="Pfam" id="PF08534">
    <property type="entry name" value="Redoxin"/>
    <property type="match status" value="1"/>
</dbReference>
<dbReference type="Gene3D" id="3.40.30.10">
    <property type="entry name" value="Glutaredoxin"/>
    <property type="match status" value="1"/>
</dbReference>
<evidence type="ECO:0000256" key="3">
    <source>
        <dbReference type="ARBA" id="ARBA00023284"/>
    </source>
</evidence>
<evidence type="ECO:0000313" key="5">
    <source>
        <dbReference type="EMBL" id="KAA0889699.1"/>
    </source>
</evidence>
<dbReference type="PROSITE" id="PS00194">
    <property type="entry name" value="THIOREDOXIN_1"/>
    <property type="match status" value="1"/>
</dbReference>
<organism evidence="5 6">
    <name type="scientific">Oryzomonas rubra</name>
    <dbReference type="NCBI Taxonomy" id="2509454"/>
    <lineage>
        <taxon>Bacteria</taxon>
        <taxon>Pseudomonadati</taxon>
        <taxon>Thermodesulfobacteriota</taxon>
        <taxon>Desulfuromonadia</taxon>
        <taxon>Geobacterales</taxon>
        <taxon>Geobacteraceae</taxon>
        <taxon>Oryzomonas</taxon>
    </lineage>
</organism>
<comment type="subcellular location">
    <subcellularLocation>
        <location evidence="1">Cell envelope</location>
    </subcellularLocation>
</comment>
<dbReference type="GO" id="GO:0017004">
    <property type="term" value="P:cytochrome complex assembly"/>
    <property type="evidence" value="ECO:0007669"/>
    <property type="project" value="UniProtKB-KW"/>
</dbReference>
<evidence type="ECO:0000259" key="4">
    <source>
        <dbReference type="PROSITE" id="PS51352"/>
    </source>
</evidence>
<dbReference type="SUPFAM" id="SSF52833">
    <property type="entry name" value="Thioredoxin-like"/>
    <property type="match status" value="1"/>
</dbReference>
<protein>
    <submittedName>
        <fullName evidence="5">TlpA family protein disulfide reductase</fullName>
    </submittedName>
</protein>